<proteinExistence type="predicted"/>
<accession>A0A391NTX0</accession>
<reference evidence="3 4" key="1">
    <citation type="journal article" date="2018" name="PLoS ONE">
        <title>The draft genome of Kipferlia bialata reveals reductive genome evolution in fornicate parasites.</title>
        <authorList>
            <person name="Tanifuji G."/>
            <person name="Takabayashi S."/>
            <person name="Kume K."/>
            <person name="Takagi M."/>
            <person name="Nakayama T."/>
            <person name="Kamikawa R."/>
            <person name="Inagaki Y."/>
            <person name="Hashimoto T."/>
        </authorList>
    </citation>
    <scope>NUCLEOTIDE SEQUENCE [LARGE SCALE GENOMIC DNA]</scope>
    <source>
        <strain evidence="3">NY0173</strain>
    </source>
</reference>
<keyword evidence="4" id="KW-1185">Reference proteome</keyword>
<sequence>METEGDGGQRVHDVVQRLNGHAVQRVAPSLPSQGGMSQVQGRGIVGEEREREAVGQMESGREDTHDATETETEGDVKIELHNLSDLPLCRREKPGATTPVSLESVMGQLTEIDKRGRETFSRLKEKEKMLVSLTRQYGEQGERLEKLEAECDSLRTELQEAREKYFRLHKMYRDLSPAYSAAKDSEREAVAEATRMREENRVLREREAQSAIGLAVAGDREVLLQREADALAALERERHTVARLLLDQLSSGKLDLSLLEMYVERYGDICDEGETYTPQSEEEESESEIIADRPQAWTEEQYQAFYQECPNRSLVDAVNMCIAYGGKRLRLNFALQAATLESSLGSGALQELEELRITGCP</sequence>
<evidence type="ECO:0000256" key="2">
    <source>
        <dbReference type="SAM" id="MobiDB-lite"/>
    </source>
</evidence>
<name>A0A391NTX0_9EUKA</name>
<feature type="compositionally biased region" description="Basic and acidic residues" evidence="2">
    <location>
        <begin position="45"/>
        <end position="73"/>
    </location>
</feature>
<keyword evidence="1" id="KW-0175">Coiled coil</keyword>
<evidence type="ECO:0000256" key="1">
    <source>
        <dbReference type="SAM" id="Coils"/>
    </source>
</evidence>
<dbReference type="AlphaFoldDB" id="A0A391NTX0"/>
<gene>
    <name evidence="3" type="ORF">KIPB_009975</name>
</gene>
<protein>
    <submittedName>
        <fullName evidence="3">Uncharacterized protein</fullName>
    </submittedName>
</protein>
<evidence type="ECO:0000313" key="4">
    <source>
        <dbReference type="Proteomes" id="UP000265618"/>
    </source>
</evidence>
<feature type="coiled-coil region" evidence="1">
    <location>
        <begin position="130"/>
        <end position="164"/>
    </location>
</feature>
<organism evidence="3 4">
    <name type="scientific">Kipferlia bialata</name>
    <dbReference type="NCBI Taxonomy" id="797122"/>
    <lineage>
        <taxon>Eukaryota</taxon>
        <taxon>Metamonada</taxon>
        <taxon>Carpediemonas-like organisms</taxon>
        <taxon>Kipferlia</taxon>
    </lineage>
</organism>
<feature type="region of interest" description="Disordered" evidence="2">
    <location>
        <begin position="25"/>
        <end position="73"/>
    </location>
</feature>
<dbReference type="EMBL" id="BDIP01003550">
    <property type="protein sequence ID" value="GCA63446.1"/>
    <property type="molecule type" value="Genomic_DNA"/>
</dbReference>
<dbReference type="Proteomes" id="UP000265618">
    <property type="component" value="Unassembled WGS sequence"/>
</dbReference>
<comment type="caution">
    <text evidence="3">The sequence shown here is derived from an EMBL/GenBank/DDBJ whole genome shotgun (WGS) entry which is preliminary data.</text>
</comment>
<evidence type="ECO:0000313" key="3">
    <source>
        <dbReference type="EMBL" id="GCA63446.1"/>
    </source>
</evidence>